<dbReference type="Proteomes" id="UP000801492">
    <property type="component" value="Unassembled WGS sequence"/>
</dbReference>
<dbReference type="AlphaFoldDB" id="A0A8K0CAI9"/>
<name>A0A8K0CAI9_IGNLU</name>
<evidence type="ECO:0000313" key="1">
    <source>
        <dbReference type="EMBL" id="KAF2880150.1"/>
    </source>
</evidence>
<dbReference type="EMBL" id="VTPC01091016">
    <property type="protein sequence ID" value="KAF2880150.1"/>
    <property type="molecule type" value="Genomic_DNA"/>
</dbReference>
<keyword evidence="2" id="KW-1185">Reference proteome</keyword>
<proteinExistence type="predicted"/>
<sequence>MEWPSSSPDLNPIESVWLIMKRKLLAEPQRTLPVLCRKIEFTWNSHLGALILVSNGNNSIQSIADLDDIHPQNYYPQKATVGASYVITSYSTSPRETVRKLLDSTEEGLIIKNSYGSSKQFLRSNLCTLIIKNELKHSDDKRISTERFKQLAQEINNIFIHEDPSTYYLPYTRGKVVAARGKLWSTYVHQRKIYREAGLIKKQITVEPSTSNDKRFVNISGEDEDSLIWLKNNGQPFEDVSQHWRKNTKLRVQLFKDETIADYFKKYPALRLQTGYILLDIDFNYLFEDKQNLLFTKWPMVSELLFKTLLKKKDSLLKDCLAQEKYDTLNEDAKEVMVLKYLPLLLQSPLIKAKPKHWKPSKRELIDGFVLFIHDISDLNKKIEERQTKCEQFKIPVQPIPIVVGPYGHYNIYISKKDARKSTVNLTWELAETGLRVSAVTVRRRLKEAGRPARRPVLTAAMKDKKNRMGKKICPIGL</sequence>
<comment type="caution">
    <text evidence="1">The sequence shown here is derived from an EMBL/GenBank/DDBJ whole genome shotgun (WGS) entry which is preliminary data.</text>
</comment>
<evidence type="ECO:0008006" key="3">
    <source>
        <dbReference type="Google" id="ProtNLM"/>
    </source>
</evidence>
<reference evidence="1" key="1">
    <citation type="submission" date="2019-08" db="EMBL/GenBank/DDBJ databases">
        <title>The genome of the North American firefly Photinus pyralis.</title>
        <authorList>
            <consortium name="Photinus pyralis genome working group"/>
            <person name="Fallon T.R."/>
            <person name="Sander Lower S.E."/>
            <person name="Weng J.-K."/>
        </authorList>
    </citation>
    <scope>NUCLEOTIDE SEQUENCE</scope>
    <source>
        <strain evidence="1">TRF0915ILg1</strain>
        <tissue evidence="1">Whole body</tissue>
    </source>
</reference>
<dbReference type="Gene3D" id="3.30.420.10">
    <property type="entry name" value="Ribonuclease H-like superfamily/Ribonuclease H"/>
    <property type="match status" value="1"/>
</dbReference>
<organism evidence="1 2">
    <name type="scientific">Ignelater luminosus</name>
    <name type="common">Cucubano</name>
    <name type="synonym">Pyrophorus luminosus</name>
    <dbReference type="NCBI Taxonomy" id="2038154"/>
    <lineage>
        <taxon>Eukaryota</taxon>
        <taxon>Metazoa</taxon>
        <taxon>Ecdysozoa</taxon>
        <taxon>Arthropoda</taxon>
        <taxon>Hexapoda</taxon>
        <taxon>Insecta</taxon>
        <taxon>Pterygota</taxon>
        <taxon>Neoptera</taxon>
        <taxon>Endopterygota</taxon>
        <taxon>Coleoptera</taxon>
        <taxon>Polyphaga</taxon>
        <taxon>Elateriformia</taxon>
        <taxon>Elateroidea</taxon>
        <taxon>Elateridae</taxon>
        <taxon>Agrypninae</taxon>
        <taxon>Pyrophorini</taxon>
        <taxon>Ignelater</taxon>
    </lineage>
</organism>
<protein>
    <recommendedName>
        <fullName evidence="3">Transposase</fullName>
    </recommendedName>
</protein>
<accession>A0A8K0CAI9</accession>
<evidence type="ECO:0000313" key="2">
    <source>
        <dbReference type="Proteomes" id="UP000801492"/>
    </source>
</evidence>
<dbReference type="InterPro" id="IPR036397">
    <property type="entry name" value="RNaseH_sf"/>
</dbReference>
<dbReference type="OrthoDB" id="6780164at2759"/>
<dbReference type="GO" id="GO:0003676">
    <property type="term" value="F:nucleic acid binding"/>
    <property type="evidence" value="ECO:0007669"/>
    <property type="project" value="InterPro"/>
</dbReference>
<gene>
    <name evidence="1" type="ORF">ILUMI_26013</name>
</gene>